<proteinExistence type="predicted"/>
<reference evidence="1" key="1">
    <citation type="submission" date="2014-09" db="EMBL/GenBank/DDBJ databases">
        <authorList>
            <person name="Magalhaes I.L.F."/>
            <person name="Oliveira U."/>
            <person name="Santos F.R."/>
            <person name="Vidigal T.H.D.A."/>
            <person name="Brescovit A.D."/>
            <person name="Santos A.J."/>
        </authorList>
    </citation>
    <scope>NUCLEOTIDE SEQUENCE</scope>
    <source>
        <tissue evidence="1">Shoot tissue taken approximately 20 cm above the soil surface</tissue>
    </source>
</reference>
<sequence length="52" mass="6218">MDEELAFRNMGPVNLKLLRKLESWMFHLACQSLLNFFCKNQIVRTSQVYCHN</sequence>
<accession>A0A0A8Z8K5</accession>
<reference evidence="1" key="2">
    <citation type="journal article" date="2015" name="Data Brief">
        <title>Shoot transcriptome of the giant reed, Arundo donax.</title>
        <authorList>
            <person name="Barrero R.A."/>
            <person name="Guerrero F.D."/>
            <person name="Moolhuijzen P."/>
            <person name="Goolsby J.A."/>
            <person name="Tidwell J."/>
            <person name="Bellgard S.E."/>
            <person name="Bellgard M.I."/>
        </authorList>
    </citation>
    <scope>NUCLEOTIDE SEQUENCE</scope>
    <source>
        <tissue evidence="1">Shoot tissue taken approximately 20 cm above the soil surface</tissue>
    </source>
</reference>
<evidence type="ECO:0000313" key="1">
    <source>
        <dbReference type="EMBL" id="JAD35754.1"/>
    </source>
</evidence>
<name>A0A0A8Z8K5_ARUDO</name>
<dbReference type="EMBL" id="GBRH01262141">
    <property type="protein sequence ID" value="JAD35754.1"/>
    <property type="molecule type" value="Transcribed_RNA"/>
</dbReference>
<dbReference type="AlphaFoldDB" id="A0A0A8Z8K5"/>
<protein>
    <submittedName>
        <fullName evidence="1">Uncharacterized protein</fullName>
    </submittedName>
</protein>
<organism evidence="1">
    <name type="scientific">Arundo donax</name>
    <name type="common">Giant reed</name>
    <name type="synonym">Donax arundinaceus</name>
    <dbReference type="NCBI Taxonomy" id="35708"/>
    <lineage>
        <taxon>Eukaryota</taxon>
        <taxon>Viridiplantae</taxon>
        <taxon>Streptophyta</taxon>
        <taxon>Embryophyta</taxon>
        <taxon>Tracheophyta</taxon>
        <taxon>Spermatophyta</taxon>
        <taxon>Magnoliopsida</taxon>
        <taxon>Liliopsida</taxon>
        <taxon>Poales</taxon>
        <taxon>Poaceae</taxon>
        <taxon>PACMAD clade</taxon>
        <taxon>Arundinoideae</taxon>
        <taxon>Arundineae</taxon>
        <taxon>Arundo</taxon>
    </lineage>
</organism>